<evidence type="ECO:0000256" key="1">
    <source>
        <dbReference type="ARBA" id="ARBA00004370"/>
    </source>
</evidence>
<dbReference type="Proteomes" id="UP000575068">
    <property type="component" value="Unassembled WGS sequence"/>
</dbReference>
<dbReference type="AlphaFoldDB" id="A0A840HYG2"/>
<accession>A0A840HYG2</accession>
<organism evidence="4 5">
    <name type="scientific">Rhizorhapis suberifaciens</name>
    <name type="common">corky root of lettuce</name>
    <dbReference type="NCBI Taxonomy" id="13656"/>
    <lineage>
        <taxon>Bacteria</taxon>
        <taxon>Pseudomonadati</taxon>
        <taxon>Pseudomonadota</taxon>
        <taxon>Alphaproteobacteria</taxon>
        <taxon>Sphingomonadales</taxon>
        <taxon>Sphingomonadaceae</taxon>
        <taxon>Rhizorhapis</taxon>
    </lineage>
</organism>
<dbReference type="EMBL" id="JACHOV010000011">
    <property type="protein sequence ID" value="MBB4642456.1"/>
    <property type="molecule type" value="Genomic_DNA"/>
</dbReference>
<keyword evidence="4" id="KW-0969">Cilium</keyword>
<comment type="caution">
    <text evidence="4">The sequence shown here is derived from an EMBL/GenBank/DDBJ whole genome shotgun (WGS) entry which is preliminary data.</text>
</comment>
<dbReference type="Gene3D" id="3.30.1330.60">
    <property type="entry name" value="OmpA-like domain"/>
    <property type="match status" value="1"/>
</dbReference>
<keyword evidence="2" id="KW-0472">Membrane</keyword>
<evidence type="ECO:0000313" key="5">
    <source>
        <dbReference type="Proteomes" id="UP000575068"/>
    </source>
</evidence>
<feature type="domain" description="Motility protein B-like N-terminal" evidence="3">
    <location>
        <begin position="7"/>
        <end position="46"/>
    </location>
</feature>
<dbReference type="InterPro" id="IPR025713">
    <property type="entry name" value="MotB-like_N_dom"/>
</dbReference>
<sequence>MTTLRRGRWALSFADLCLLLLGFFVLLNAAPRRAEIAVAQLSEYFGGKPSVSAMLSIPAARLFQPGEAMLTRQGALQLQRIGKEAVEKQHILVMSSVGEDRAGRRFDRWELSAARLTAAARALRKTGLAEDQIQLRGLDEAPAGERGQRLVIWRKEVPKTIG</sequence>
<protein>
    <submittedName>
        <fullName evidence="4">Flagellar motor protein MotB</fullName>
    </submittedName>
</protein>
<keyword evidence="4" id="KW-0282">Flagellum</keyword>
<evidence type="ECO:0000313" key="4">
    <source>
        <dbReference type="EMBL" id="MBB4642456.1"/>
    </source>
</evidence>
<comment type="subcellular location">
    <subcellularLocation>
        <location evidence="1">Membrane</location>
    </subcellularLocation>
</comment>
<reference evidence="4 5" key="1">
    <citation type="submission" date="2020-08" db="EMBL/GenBank/DDBJ databases">
        <title>Genomic Encyclopedia of Type Strains, Phase IV (KMG-IV): sequencing the most valuable type-strain genomes for metagenomic binning, comparative biology and taxonomic classification.</title>
        <authorList>
            <person name="Goeker M."/>
        </authorList>
    </citation>
    <scope>NUCLEOTIDE SEQUENCE [LARGE SCALE GENOMIC DNA]</scope>
    <source>
        <strain evidence="4 5">DSM 7465</strain>
    </source>
</reference>
<dbReference type="GO" id="GO:0016020">
    <property type="term" value="C:membrane"/>
    <property type="evidence" value="ECO:0007669"/>
    <property type="project" value="UniProtKB-SubCell"/>
</dbReference>
<gene>
    <name evidence="4" type="ORF">HNQ99_002787</name>
</gene>
<dbReference type="RefSeq" id="WP_184476576.1">
    <property type="nucleotide sequence ID" value="NZ_JACHOV010000011.1"/>
</dbReference>
<dbReference type="InterPro" id="IPR036737">
    <property type="entry name" value="OmpA-like_sf"/>
</dbReference>
<evidence type="ECO:0000256" key="2">
    <source>
        <dbReference type="ARBA" id="ARBA00023136"/>
    </source>
</evidence>
<proteinExistence type="predicted"/>
<dbReference type="Pfam" id="PF13677">
    <property type="entry name" value="MotB_plug"/>
    <property type="match status" value="1"/>
</dbReference>
<name>A0A840HYG2_9SPHN</name>
<dbReference type="SUPFAM" id="SSF103088">
    <property type="entry name" value="OmpA-like"/>
    <property type="match status" value="1"/>
</dbReference>
<evidence type="ECO:0000259" key="3">
    <source>
        <dbReference type="Pfam" id="PF13677"/>
    </source>
</evidence>
<keyword evidence="5" id="KW-1185">Reference proteome</keyword>
<keyword evidence="4" id="KW-0966">Cell projection</keyword>